<reference evidence="2 3" key="1">
    <citation type="submission" date="2020-04" db="EMBL/GenBank/DDBJ databases">
        <authorList>
            <person name="Hitch T.C.A."/>
            <person name="Wylensek D."/>
            <person name="Clavel T."/>
        </authorList>
    </citation>
    <scope>NUCLEOTIDE SEQUENCE [LARGE SCALE GENOMIC DNA]</scope>
    <source>
        <strain evidence="2 3">COR2-253-APC-1A</strain>
    </source>
</reference>
<evidence type="ECO:0000313" key="2">
    <source>
        <dbReference type="EMBL" id="NMD89143.1"/>
    </source>
</evidence>
<dbReference type="PANTHER" id="PTHR30383">
    <property type="entry name" value="THIOESTERASE 1/PROTEASE 1/LYSOPHOSPHOLIPASE L1"/>
    <property type="match status" value="1"/>
</dbReference>
<keyword evidence="2" id="KW-0378">Hydrolase</keyword>
<organism evidence="2 3">
    <name type="scientific">Victivallis vadensis</name>
    <dbReference type="NCBI Taxonomy" id="172901"/>
    <lineage>
        <taxon>Bacteria</taxon>
        <taxon>Pseudomonadati</taxon>
        <taxon>Lentisphaerota</taxon>
        <taxon>Lentisphaeria</taxon>
        <taxon>Victivallales</taxon>
        <taxon>Victivallaceae</taxon>
        <taxon>Victivallis</taxon>
    </lineage>
</organism>
<name>A0A848B315_9BACT</name>
<gene>
    <name evidence="2" type="ORF">HF882_21390</name>
</gene>
<dbReference type="InterPro" id="IPR051532">
    <property type="entry name" value="Ester_Hydrolysis_Enzymes"/>
</dbReference>
<dbReference type="InterPro" id="IPR013830">
    <property type="entry name" value="SGNH_hydro"/>
</dbReference>
<dbReference type="GO" id="GO:0004622">
    <property type="term" value="F:phosphatidylcholine lysophospholipase activity"/>
    <property type="evidence" value="ECO:0007669"/>
    <property type="project" value="TreeGrafter"/>
</dbReference>
<accession>A0A848B315</accession>
<protein>
    <submittedName>
        <fullName evidence="2">SGNH/GDSL hydrolase family protein</fullName>
    </submittedName>
</protein>
<comment type="caution">
    <text evidence="2">The sequence shown here is derived from an EMBL/GenBank/DDBJ whole genome shotgun (WGS) entry which is preliminary data.</text>
</comment>
<dbReference type="CDD" id="cd00229">
    <property type="entry name" value="SGNH_hydrolase"/>
    <property type="match status" value="1"/>
</dbReference>
<dbReference type="SUPFAM" id="SSF52266">
    <property type="entry name" value="SGNH hydrolase"/>
    <property type="match status" value="1"/>
</dbReference>
<dbReference type="Pfam" id="PF13472">
    <property type="entry name" value="Lipase_GDSL_2"/>
    <property type="match status" value="1"/>
</dbReference>
<sequence>MTNQWHGKKVAFLGDSITDRCHVGTTKNYWQFLEELLGIKAFVYGLNGWKWDGVKEQAETMYHELGNDIDAIFIFMGTNDFNSGVPLGEWWNIQEEEIFSRGRMLKLQHRLLNTDVKTFCGCINNSMSYLKDNYPMQQIVLLTPIHRGFADFGGDNVQPEEVFPNNLGLFPEAYVEQLRKASDIWSVPLIDLYRLSGLLPIRNSHARFFHDEKTDRLHPNALGHERIAQTLVYQMLALPASFKQ</sequence>
<dbReference type="PANTHER" id="PTHR30383:SF5">
    <property type="entry name" value="SGNH HYDROLASE-TYPE ESTERASE DOMAIN-CONTAINING PROTEIN"/>
    <property type="match status" value="1"/>
</dbReference>
<dbReference type="Gene3D" id="3.40.50.1110">
    <property type="entry name" value="SGNH hydrolase"/>
    <property type="match status" value="1"/>
</dbReference>
<dbReference type="AlphaFoldDB" id="A0A848B315"/>
<evidence type="ECO:0000313" key="3">
    <source>
        <dbReference type="Proteomes" id="UP000576225"/>
    </source>
</evidence>
<proteinExistence type="predicted"/>
<evidence type="ECO:0000259" key="1">
    <source>
        <dbReference type="Pfam" id="PF13472"/>
    </source>
</evidence>
<feature type="domain" description="SGNH hydrolase-type esterase" evidence="1">
    <location>
        <begin position="12"/>
        <end position="226"/>
    </location>
</feature>
<dbReference type="EMBL" id="JABAEW010000081">
    <property type="protein sequence ID" value="NMD89143.1"/>
    <property type="molecule type" value="Genomic_DNA"/>
</dbReference>
<dbReference type="RefSeq" id="WP_168964076.1">
    <property type="nucleotide sequence ID" value="NZ_JABAEW010000081.1"/>
</dbReference>
<dbReference type="InterPro" id="IPR036514">
    <property type="entry name" value="SGNH_hydro_sf"/>
</dbReference>
<dbReference type="Proteomes" id="UP000576225">
    <property type="component" value="Unassembled WGS sequence"/>
</dbReference>